<name>A0A0B2UZU0_TOXCA</name>
<evidence type="ECO:0000256" key="1">
    <source>
        <dbReference type="SAM" id="Phobius"/>
    </source>
</evidence>
<keyword evidence="1" id="KW-0472">Membrane</keyword>
<dbReference type="AlphaFoldDB" id="A0A0B2UZU0"/>
<keyword evidence="1" id="KW-0812">Transmembrane</keyword>
<organism evidence="2 3">
    <name type="scientific">Toxocara canis</name>
    <name type="common">Canine roundworm</name>
    <dbReference type="NCBI Taxonomy" id="6265"/>
    <lineage>
        <taxon>Eukaryota</taxon>
        <taxon>Metazoa</taxon>
        <taxon>Ecdysozoa</taxon>
        <taxon>Nematoda</taxon>
        <taxon>Chromadorea</taxon>
        <taxon>Rhabditida</taxon>
        <taxon>Spirurina</taxon>
        <taxon>Ascaridomorpha</taxon>
        <taxon>Ascaridoidea</taxon>
        <taxon>Toxocaridae</taxon>
        <taxon>Toxocara</taxon>
    </lineage>
</organism>
<protein>
    <submittedName>
        <fullName evidence="2">Uncharacterized protein</fullName>
    </submittedName>
</protein>
<gene>
    <name evidence="2" type="ORF">Tcan_03542</name>
</gene>
<evidence type="ECO:0000313" key="3">
    <source>
        <dbReference type="Proteomes" id="UP000031036"/>
    </source>
</evidence>
<dbReference type="Proteomes" id="UP000031036">
    <property type="component" value="Unassembled WGS sequence"/>
</dbReference>
<evidence type="ECO:0000313" key="2">
    <source>
        <dbReference type="EMBL" id="KHN74607.1"/>
    </source>
</evidence>
<dbReference type="SUPFAM" id="SSF69322">
    <property type="entry name" value="Tricorn protease domain 2"/>
    <property type="match status" value="1"/>
</dbReference>
<comment type="caution">
    <text evidence="2">The sequence shown here is derived from an EMBL/GenBank/DDBJ whole genome shotgun (WGS) entry which is preliminary data.</text>
</comment>
<accession>A0A0B2UZU0</accession>
<proteinExistence type="predicted"/>
<dbReference type="OrthoDB" id="10436902at2759"/>
<sequence>MDERIAGEILTLSATLSDPQDLCLLPSNRIVLADQELGVFVFDKNGHLRGSFRELAGSVSVCYNNVLDQLAIVRYNADVDAQDAKYELCTIDSNLQLKTERFKLPNSPEVKEGYVRWIESFPETGNYLITTGDSSVAAIWMFDVKSHKWTTVYECKDCDLQHTCIRRGTQNWLLFTNKWDEKSGWNVAQLTLDDSFKVLKEEAIIMPDGGNLVEPWTICVISDDLMAVYDYKLGGISLYAFHDGKWRQSEIVGVVLAGQWVLSVCLFLILVLNPQFAPIDYPYASENV</sequence>
<keyword evidence="1" id="KW-1133">Transmembrane helix</keyword>
<reference evidence="2 3" key="1">
    <citation type="submission" date="2014-11" db="EMBL/GenBank/DDBJ databases">
        <title>Genetic blueprint of the zoonotic pathogen Toxocara canis.</title>
        <authorList>
            <person name="Zhu X.-Q."/>
            <person name="Korhonen P.K."/>
            <person name="Cai H."/>
            <person name="Young N.D."/>
            <person name="Nejsum P."/>
            <person name="von Samson-Himmelstjerna G."/>
            <person name="Boag P.R."/>
            <person name="Tan P."/>
            <person name="Li Q."/>
            <person name="Min J."/>
            <person name="Yang Y."/>
            <person name="Wang X."/>
            <person name="Fang X."/>
            <person name="Hall R.S."/>
            <person name="Hofmann A."/>
            <person name="Sternberg P.W."/>
            <person name="Jex A.R."/>
            <person name="Gasser R.B."/>
        </authorList>
    </citation>
    <scope>NUCLEOTIDE SEQUENCE [LARGE SCALE GENOMIC DNA]</scope>
    <source>
        <strain evidence="2">PN_DK_2014</strain>
    </source>
</reference>
<keyword evidence="3" id="KW-1185">Reference proteome</keyword>
<dbReference type="EMBL" id="JPKZ01002894">
    <property type="protein sequence ID" value="KHN74607.1"/>
    <property type="molecule type" value="Genomic_DNA"/>
</dbReference>
<feature type="transmembrane region" description="Helical" evidence="1">
    <location>
        <begin position="251"/>
        <end position="272"/>
    </location>
</feature>